<comment type="caution">
    <text evidence="1">The sequence shown here is derived from an EMBL/GenBank/DDBJ whole genome shotgun (WGS) entry which is preliminary data.</text>
</comment>
<dbReference type="AlphaFoldDB" id="A0A2N1PQU5"/>
<accession>A0A2N1PQU5</accession>
<reference evidence="1 2" key="1">
    <citation type="journal article" date="2017" name="ISME J.">
        <title>Potential for microbial H2 and metal transformations associated with novel bacteria and archaea in deep terrestrial subsurface sediments.</title>
        <authorList>
            <person name="Hernsdorf A.W."/>
            <person name="Amano Y."/>
            <person name="Miyakawa K."/>
            <person name="Ise K."/>
            <person name="Suzuki Y."/>
            <person name="Anantharaman K."/>
            <person name="Probst A."/>
            <person name="Burstein D."/>
            <person name="Thomas B.C."/>
            <person name="Banfield J.F."/>
        </authorList>
    </citation>
    <scope>NUCLEOTIDE SEQUENCE [LARGE SCALE GENOMIC DNA]</scope>
    <source>
        <strain evidence="1">HGW-Wallbacteria-1</strain>
    </source>
</reference>
<proteinExistence type="predicted"/>
<dbReference type="Proteomes" id="UP000233256">
    <property type="component" value="Unassembled WGS sequence"/>
</dbReference>
<evidence type="ECO:0000313" key="1">
    <source>
        <dbReference type="EMBL" id="PKK90642.1"/>
    </source>
</evidence>
<dbReference type="EMBL" id="PGXC01000005">
    <property type="protein sequence ID" value="PKK90642.1"/>
    <property type="molecule type" value="Genomic_DNA"/>
</dbReference>
<organism evidence="1 2">
    <name type="scientific">Candidatus Wallbacteria bacterium HGW-Wallbacteria-1</name>
    <dbReference type="NCBI Taxonomy" id="2013854"/>
    <lineage>
        <taxon>Bacteria</taxon>
        <taxon>Candidatus Walliibacteriota</taxon>
    </lineage>
</organism>
<name>A0A2N1PQU5_9BACT</name>
<sequence>MTMAHSPGFWIQDQPGPIGQTIFRFPLLLSENFNPEGRKRGKMGGHAGGEAGAGIIKII</sequence>
<gene>
    <name evidence="1" type="ORF">CVV64_09805</name>
</gene>
<protein>
    <submittedName>
        <fullName evidence="1">Uncharacterized protein</fullName>
    </submittedName>
</protein>
<evidence type="ECO:0000313" key="2">
    <source>
        <dbReference type="Proteomes" id="UP000233256"/>
    </source>
</evidence>